<keyword evidence="2" id="KW-0732">Signal</keyword>
<dbReference type="PROSITE" id="PS51257">
    <property type="entry name" value="PROKAR_LIPOPROTEIN"/>
    <property type="match status" value="1"/>
</dbReference>
<proteinExistence type="predicted"/>
<accession>A0A939IY59</accession>
<dbReference type="RefSeq" id="WP_207279490.1">
    <property type="nucleotide sequence ID" value="NZ_JAFLEQ010000016.1"/>
</dbReference>
<organism evidence="3 4">
    <name type="scientific">Corynebacterium mendelii</name>
    <dbReference type="NCBI Taxonomy" id="2765362"/>
    <lineage>
        <taxon>Bacteria</taxon>
        <taxon>Bacillati</taxon>
        <taxon>Actinomycetota</taxon>
        <taxon>Actinomycetes</taxon>
        <taxon>Mycobacteriales</taxon>
        <taxon>Corynebacteriaceae</taxon>
        <taxon>Corynebacterium</taxon>
    </lineage>
</organism>
<dbReference type="AlphaFoldDB" id="A0A939IY59"/>
<reference evidence="3" key="1">
    <citation type="submission" date="2021-03" db="EMBL/GenBank/DDBJ databases">
        <authorList>
            <person name="Sun Q."/>
        </authorList>
    </citation>
    <scope>NUCLEOTIDE SEQUENCE</scope>
    <source>
        <strain evidence="3">CCM 8862</strain>
    </source>
</reference>
<dbReference type="Proteomes" id="UP000664332">
    <property type="component" value="Unassembled WGS sequence"/>
</dbReference>
<gene>
    <name evidence="3" type="ORF">JZY06_09210</name>
</gene>
<evidence type="ECO:0000256" key="2">
    <source>
        <dbReference type="SAM" id="SignalP"/>
    </source>
</evidence>
<evidence type="ECO:0000256" key="1">
    <source>
        <dbReference type="SAM" id="MobiDB-lite"/>
    </source>
</evidence>
<feature type="region of interest" description="Disordered" evidence="1">
    <location>
        <begin position="24"/>
        <end position="45"/>
    </location>
</feature>
<dbReference type="EMBL" id="JAFLEQ010000016">
    <property type="protein sequence ID" value="MBN9644783.1"/>
    <property type="molecule type" value="Genomic_DNA"/>
</dbReference>
<keyword evidence="4" id="KW-1185">Reference proteome</keyword>
<comment type="caution">
    <text evidence="3">The sequence shown here is derived from an EMBL/GenBank/DDBJ whole genome shotgun (WGS) entry which is preliminary data.</text>
</comment>
<protein>
    <submittedName>
        <fullName evidence="3">Uncharacterized protein</fullName>
    </submittedName>
</protein>
<evidence type="ECO:0000313" key="4">
    <source>
        <dbReference type="Proteomes" id="UP000664332"/>
    </source>
</evidence>
<feature type="signal peptide" evidence="2">
    <location>
        <begin position="1"/>
        <end position="22"/>
    </location>
</feature>
<sequence length="45" mass="4583">MTTFIRLTAAATVAALALSACTPPGEVPSDKKVRTATEIPAPADK</sequence>
<evidence type="ECO:0000313" key="3">
    <source>
        <dbReference type="EMBL" id="MBN9644783.1"/>
    </source>
</evidence>
<feature type="chain" id="PRO_5039565637" evidence="2">
    <location>
        <begin position="23"/>
        <end position="45"/>
    </location>
</feature>
<name>A0A939IY59_9CORY</name>